<protein>
    <recommendedName>
        <fullName evidence="10">MFS transporter</fullName>
    </recommendedName>
</protein>
<gene>
    <name evidence="8" type="ORF">KLO01_00680</name>
</gene>
<evidence type="ECO:0008006" key="10">
    <source>
        <dbReference type="Google" id="ProtNLM"/>
    </source>
</evidence>
<evidence type="ECO:0000256" key="4">
    <source>
        <dbReference type="ARBA" id="ARBA00022692"/>
    </source>
</evidence>
<feature type="transmembrane region" description="Helical" evidence="7">
    <location>
        <begin position="175"/>
        <end position="196"/>
    </location>
</feature>
<evidence type="ECO:0000256" key="7">
    <source>
        <dbReference type="SAM" id="Phobius"/>
    </source>
</evidence>
<accession>A0A512SVQ1</accession>
<feature type="transmembrane region" description="Helical" evidence="7">
    <location>
        <begin position="385"/>
        <end position="405"/>
    </location>
</feature>
<comment type="subcellular location">
    <subcellularLocation>
        <location evidence="1">Cell membrane</location>
        <topology evidence="1">Multi-pass membrane protein</topology>
    </subcellularLocation>
</comment>
<keyword evidence="6 7" id="KW-0472">Membrane</keyword>
<keyword evidence="5 7" id="KW-1133">Transmembrane helix</keyword>
<dbReference type="OrthoDB" id="9815525at2"/>
<keyword evidence="4 7" id="KW-0812">Transmembrane</keyword>
<dbReference type="PANTHER" id="PTHR23513">
    <property type="entry name" value="INTEGRAL MEMBRANE EFFLUX PROTEIN-RELATED"/>
    <property type="match status" value="1"/>
</dbReference>
<feature type="transmembrane region" description="Helical" evidence="7">
    <location>
        <begin position="23"/>
        <end position="43"/>
    </location>
</feature>
<dbReference type="Proteomes" id="UP000321793">
    <property type="component" value="Unassembled WGS sequence"/>
</dbReference>
<feature type="transmembrane region" description="Helical" evidence="7">
    <location>
        <begin position="83"/>
        <end position="104"/>
    </location>
</feature>
<keyword evidence="3" id="KW-1003">Cell membrane</keyword>
<evidence type="ECO:0000256" key="3">
    <source>
        <dbReference type="ARBA" id="ARBA00022475"/>
    </source>
</evidence>
<name>A0A512SVQ1_9MICO</name>
<evidence type="ECO:0000256" key="2">
    <source>
        <dbReference type="ARBA" id="ARBA00022448"/>
    </source>
</evidence>
<feature type="transmembrane region" description="Helical" evidence="7">
    <location>
        <begin position="49"/>
        <end position="71"/>
    </location>
</feature>
<evidence type="ECO:0000313" key="8">
    <source>
        <dbReference type="EMBL" id="GEQ12021.1"/>
    </source>
</evidence>
<dbReference type="CDD" id="cd06173">
    <property type="entry name" value="MFS_MefA_like"/>
    <property type="match status" value="1"/>
</dbReference>
<reference evidence="8 9" key="1">
    <citation type="submission" date="2019-07" db="EMBL/GenBank/DDBJ databases">
        <title>Whole genome shotgun sequence of Knoellia locipacati NBRC 109775.</title>
        <authorList>
            <person name="Hosoyama A."/>
            <person name="Uohara A."/>
            <person name="Ohji S."/>
            <person name="Ichikawa N."/>
        </authorList>
    </citation>
    <scope>NUCLEOTIDE SEQUENCE [LARGE SCALE GENOMIC DNA]</scope>
    <source>
        <strain evidence="8 9">NBRC 109775</strain>
    </source>
</reference>
<dbReference type="InterPro" id="IPR036259">
    <property type="entry name" value="MFS_trans_sf"/>
</dbReference>
<feature type="transmembrane region" description="Helical" evidence="7">
    <location>
        <begin position="361"/>
        <end position="379"/>
    </location>
</feature>
<evidence type="ECO:0000256" key="1">
    <source>
        <dbReference type="ARBA" id="ARBA00004651"/>
    </source>
</evidence>
<feature type="transmembrane region" description="Helical" evidence="7">
    <location>
        <begin position="228"/>
        <end position="252"/>
    </location>
</feature>
<dbReference type="EMBL" id="BKBA01000001">
    <property type="protein sequence ID" value="GEQ12021.1"/>
    <property type="molecule type" value="Genomic_DNA"/>
</dbReference>
<evidence type="ECO:0000256" key="6">
    <source>
        <dbReference type="ARBA" id="ARBA00023136"/>
    </source>
</evidence>
<evidence type="ECO:0000313" key="9">
    <source>
        <dbReference type="Proteomes" id="UP000321793"/>
    </source>
</evidence>
<feature type="transmembrane region" description="Helical" evidence="7">
    <location>
        <begin position="264"/>
        <end position="284"/>
    </location>
</feature>
<comment type="caution">
    <text evidence="8">The sequence shown here is derived from an EMBL/GenBank/DDBJ whole genome shotgun (WGS) entry which is preliminary data.</text>
</comment>
<dbReference type="Pfam" id="PF05977">
    <property type="entry name" value="MFS_3"/>
    <property type="match status" value="1"/>
</dbReference>
<dbReference type="PANTHER" id="PTHR23513:SF6">
    <property type="entry name" value="MAJOR FACILITATOR SUPERFAMILY ASSOCIATED DOMAIN-CONTAINING PROTEIN"/>
    <property type="match status" value="1"/>
</dbReference>
<dbReference type="GO" id="GO:0005886">
    <property type="term" value="C:plasma membrane"/>
    <property type="evidence" value="ECO:0007669"/>
    <property type="project" value="UniProtKB-SubCell"/>
</dbReference>
<proteinExistence type="predicted"/>
<keyword evidence="9" id="KW-1185">Reference proteome</keyword>
<dbReference type="InterPro" id="IPR010290">
    <property type="entry name" value="TM_effector"/>
</dbReference>
<dbReference type="RefSeq" id="WP_147061569.1">
    <property type="nucleotide sequence ID" value="NZ_BAABDN010000001.1"/>
</dbReference>
<dbReference type="SUPFAM" id="SSF103473">
    <property type="entry name" value="MFS general substrate transporter"/>
    <property type="match status" value="1"/>
</dbReference>
<organism evidence="8 9">
    <name type="scientific">Knoellia locipacati</name>
    <dbReference type="NCBI Taxonomy" id="882824"/>
    <lineage>
        <taxon>Bacteria</taxon>
        <taxon>Bacillati</taxon>
        <taxon>Actinomycetota</taxon>
        <taxon>Actinomycetes</taxon>
        <taxon>Micrococcales</taxon>
        <taxon>Intrasporangiaceae</taxon>
        <taxon>Knoellia</taxon>
    </lineage>
</organism>
<feature type="transmembrane region" description="Helical" evidence="7">
    <location>
        <begin position="296"/>
        <end position="314"/>
    </location>
</feature>
<sequence>MTSTVAPTLWRDADFLRYWGSRAVTMVGSSVTAVALPVLIYQVTGSPALTSSLMATSTLSMAFFGLVGGVLGDRFDRRRIMIVADLVSAVAIASLVLAHLMGVLTIPHVYAAAFASASAAVLFDGSSAGALPTLVGRSRLPDANARIWGTQGVLDVAMPAAAGLALVIWSPATLLVVDVLSFLGSVLLVRAIRTALNAARDRTRRVTAGDLWGDLVEGLTFLRRHPTLWPLAMVAVFGAGSAAALLGLVVPWADRVLGVGTSGWRFGLLFGSWAAGAFLASFLMPRLSRRHGAIRLAQVLFPVMTMLLLALSRLDDYGPALAVYLGYATLHVLVISATVTYRMQVIPERLLSRVSTASRTISWGGGATLGVLVSGQVASRWGVSTALVVVALANGCAALLTWVPALPRAAPSARHVDAD</sequence>
<evidence type="ECO:0000256" key="5">
    <source>
        <dbReference type="ARBA" id="ARBA00022989"/>
    </source>
</evidence>
<dbReference type="AlphaFoldDB" id="A0A512SVQ1"/>
<dbReference type="Gene3D" id="1.20.1250.20">
    <property type="entry name" value="MFS general substrate transporter like domains"/>
    <property type="match status" value="1"/>
</dbReference>
<feature type="transmembrane region" description="Helical" evidence="7">
    <location>
        <begin position="320"/>
        <end position="341"/>
    </location>
</feature>
<keyword evidence="2" id="KW-0813">Transport</keyword>